<sequence length="101" mass="11165">MPDYLIQPIAWTQFGVLGVVGGIASYFYSGSTDPRFTARMFISKLVLAFFVGKVAGEFIPDANTYKSGYVMLLGFFAYPVLAVLEVKVKGWVENYNPRGPP</sequence>
<dbReference type="RefSeq" id="WP_190419093.1">
    <property type="nucleotide sequence ID" value="NZ_JAAOCA010000008.1"/>
</dbReference>
<dbReference type="Proteomes" id="UP000805841">
    <property type="component" value="Unassembled WGS sequence"/>
</dbReference>
<keyword evidence="1" id="KW-1133">Transmembrane helix</keyword>
<feature type="transmembrane region" description="Helical" evidence="1">
    <location>
        <begin position="41"/>
        <end position="59"/>
    </location>
</feature>
<dbReference type="EMBL" id="JAAOCA010000026">
    <property type="protein sequence ID" value="MBD1600877.1"/>
    <property type="molecule type" value="Genomic_DNA"/>
</dbReference>
<reference evidence="4 5" key="1">
    <citation type="journal article" date="2020" name="Insects">
        <title>Bacteria Belonging to Pseudomonas typographi sp. nov. from the Bark Beetle Ips typographus Have Genomic Potential to Aid in the Host Ecology.</title>
        <authorList>
            <person name="Peral-Aranega E."/>
            <person name="Saati-Santamaria Z."/>
            <person name="Kolarik M."/>
            <person name="Rivas R."/>
            <person name="Garcia-Fraile P."/>
        </authorList>
    </citation>
    <scope>NUCLEOTIDE SEQUENCE [LARGE SCALE GENOMIC DNA]</scope>
    <source>
        <strain evidence="4 5">CA3A</strain>
    </source>
</reference>
<evidence type="ECO:0000313" key="2">
    <source>
        <dbReference type="EMBL" id="MBD1598598.1"/>
    </source>
</evidence>
<name>A0ABR7Z9F7_9PSED</name>
<protein>
    <recommendedName>
        <fullName evidence="6">ATP synthase subunit I</fullName>
    </recommendedName>
</protein>
<comment type="caution">
    <text evidence="4">The sequence shown here is derived from an EMBL/GenBank/DDBJ whole genome shotgun (WGS) entry which is preliminary data.</text>
</comment>
<dbReference type="EMBL" id="JAAOCA010000051">
    <property type="protein sequence ID" value="MBD1602097.1"/>
    <property type="molecule type" value="Genomic_DNA"/>
</dbReference>
<gene>
    <name evidence="2" type="ORF">HAQ05_07755</name>
    <name evidence="3" type="ORF">HAQ05_19530</name>
    <name evidence="4" type="ORF">HAQ05_25795</name>
</gene>
<evidence type="ECO:0000313" key="3">
    <source>
        <dbReference type="EMBL" id="MBD1600877.1"/>
    </source>
</evidence>
<keyword evidence="1" id="KW-0812">Transmembrane</keyword>
<evidence type="ECO:0000313" key="5">
    <source>
        <dbReference type="Proteomes" id="UP000805841"/>
    </source>
</evidence>
<reference evidence="4" key="2">
    <citation type="submission" date="2020-03" db="EMBL/GenBank/DDBJ databases">
        <authorList>
            <person name="Peral-Aranega E."/>
        </authorList>
    </citation>
    <scope>NUCLEOTIDE SEQUENCE</scope>
    <source>
        <strain evidence="4">CA3A</strain>
    </source>
</reference>
<dbReference type="EMBL" id="JAAOCA010000008">
    <property type="protein sequence ID" value="MBD1598598.1"/>
    <property type="molecule type" value="Genomic_DNA"/>
</dbReference>
<keyword evidence="5" id="KW-1185">Reference proteome</keyword>
<feature type="transmembrane region" description="Helical" evidence="1">
    <location>
        <begin position="65"/>
        <end position="84"/>
    </location>
</feature>
<evidence type="ECO:0000256" key="1">
    <source>
        <dbReference type="SAM" id="Phobius"/>
    </source>
</evidence>
<accession>A0ABR7Z9F7</accession>
<evidence type="ECO:0008006" key="6">
    <source>
        <dbReference type="Google" id="ProtNLM"/>
    </source>
</evidence>
<evidence type="ECO:0000313" key="4">
    <source>
        <dbReference type="EMBL" id="MBD1602097.1"/>
    </source>
</evidence>
<organism evidence="4 5">
    <name type="scientific">Pseudomonas typographi</name>
    <dbReference type="NCBI Taxonomy" id="2715964"/>
    <lineage>
        <taxon>Bacteria</taxon>
        <taxon>Pseudomonadati</taxon>
        <taxon>Pseudomonadota</taxon>
        <taxon>Gammaproteobacteria</taxon>
        <taxon>Pseudomonadales</taxon>
        <taxon>Pseudomonadaceae</taxon>
        <taxon>Pseudomonas</taxon>
    </lineage>
</organism>
<proteinExistence type="predicted"/>
<feature type="transmembrane region" description="Helical" evidence="1">
    <location>
        <begin position="6"/>
        <end position="29"/>
    </location>
</feature>
<keyword evidence="1" id="KW-0472">Membrane</keyword>